<proteinExistence type="predicted"/>
<reference evidence="1" key="1">
    <citation type="submission" date="2014-11" db="EMBL/GenBank/DDBJ databases">
        <authorList>
            <person name="Amaro Gonzalez C."/>
        </authorList>
    </citation>
    <scope>NUCLEOTIDE SEQUENCE</scope>
</reference>
<protein>
    <submittedName>
        <fullName evidence="1">Uncharacterized protein</fullName>
    </submittedName>
</protein>
<name>A0A0E9PWE5_ANGAN</name>
<evidence type="ECO:0000313" key="1">
    <source>
        <dbReference type="EMBL" id="JAH08931.1"/>
    </source>
</evidence>
<reference evidence="1" key="2">
    <citation type="journal article" date="2015" name="Fish Shellfish Immunol.">
        <title>Early steps in the European eel (Anguilla anguilla)-Vibrio vulnificus interaction in the gills: Role of the RtxA13 toxin.</title>
        <authorList>
            <person name="Callol A."/>
            <person name="Pajuelo D."/>
            <person name="Ebbesson L."/>
            <person name="Teles M."/>
            <person name="MacKenzie S."/>
            <person name="Amaro C."/>
        </authorList>
    </citation>
    <scope>NUCLEOTIDE SEQUENCE</scope>
</reference>
<dbReference type="AlphaFoldDB" id="A0A0E9PWE5"/>
<sequence length="79" mass="9054">MVQIWEVPRFTQRNYPANSVILLREISPQFGSHTLQQITRANKQRVISDVQKLKNAAQSQFTISKISQMDLKSQNPIAS</sequence>
<dbReference type="EMBL" id="GBXM01099646">
    <property type="protein sequence ID" value="JAH08931.1"/>
    <property type="molecule type" value="Transcribed_RNA"/>
</dbReference>
<organism evidence="1">
    <name type="scientific">Anguilla anguilla</name>
    <name type="common">European freshwater eel</name>
    <name type="synonym">Muraena anguilla</name>
    <dbReference type="NCBI Taxonomy" id="7936"/>
    <lineage>
        <taxon>Eukaryota</taxon>
        <taxon>Metazoa</taxon>
        <taxon>Chordata</taxon>
        <taxon>Craniata</taxon>
        <taxon>Vertebrata</taxon>
        <taxon>Euteleostomi</taxon>
        <taxon>Actinopterygii</taxon>
        <taxon>Neopterygii</taxon>
        <taxon>Teleostei</taxon>
        <taxon>Anguilliformes</taxon>
        <taxon>Anguillidae</taxon>
        <taxon>Anguilla</taxon>
    </lineage>
</organism>
<accession>A0A0E9PWE5</accession>